<dbReference type="PANTHER" id="PTHR22803">
    <property type="entry name" value="MANNOSE, PHOSPHOLIPASE, LECTIN RECEPTOR RELATED"/>
    <property type="match status" value="1"/>
</dbReference>
<dbReference type="Proteomes" id="UP001178508">
    <property type="component" value="Chromosome 7"/>
</dbReference>
<dbReference type="SUPFAM" id="SSF56436">
    <property type="entry name" value="C-type lectin-like"/>
    <property type="match status" value="1"/>
</dbReference>
<name>A0AAV1FEB1_XYRNO</name>
<dbReference type="InterPro" id="IPR001304">
    <property type="entry name" value="C-type_lectin-like"/>
</dbReference>
<proteinExistence type="predicted"/>
<sequence>MASALHLIVLLGVWVGANAGKCHKKGSCCMACPEGWTEFHSHCFLFVREQKSWSDAEDDCIDRGGNLASVRDSNQYQSLQEMIYTATGEHQQAWLGGYDAAEEGCWLWSDGTMYDFDDWGPGQPNNYLKSQHCMEMNCSGCKRRSYNIMDRRGASLRELNQAGVFTADSQAELSSAVRDELCDWQPSTPTSVEDESSALDLTFSGTLSRPEITHLFLKHNVPLKFPTFSLLLQMFSDKNDPDQVREQRRISACFRFLLVLSEGRRMRT</sequence>
<feature type="domain" description="C-type lectin" evidence="2">
    <location>
        <begin position="39"/>
        <end position="140"/>
    </location>
</feature>
<dbReference type="AlphaFoldDB" id="A0AAV1FEB1"/>
<dbReference type="EMBL" id="OY660870">
    <property type="protein sequence ID" value="CAJ1059443.1"/>
    <property type="molecule type" value="Genomic_DNA"/>
</dbReference>
<reference evidence="3" key="1">
    <citation type="submission" date="2023-08" db="EMBL/GenBank/DDBJ databases">
        <authorList>
            <person name="Alioto T."/>
            <person name="Alioto T."/>
            <person name="Gomez Garrido J."/>
        </authorList>
    </citation>
    <scope>NUCLEOTIDE SEQUENCE</scope>
</reference>
<dbReference type="Pfam" id="PF17743">
    <property type="entry name" value="DUF5580"/>
    <property type="match status" value="1"/>
</dbReference>
<dbReference type="InterPro" id="IPR050111">
    <property type="entry name" value="C-type_lectin/snaclec_domain"/>
</dbReference>
<evidence type="ECO:0000259" key="2">
    <source>
        <dbReference type="PROSITE" id="PS50041"/>
    </source>
</evidence>
<keyword evidence="1" id="KW-0732">Signal</keyword>
<organism evidence="3 4">
    <name type="scientific">Xyrichtys novacula</name>
    <name type="common">Pearly razorfish</name>
    <name type="synonym">Hemipteronotus novacula</name>
    <dbReference type="NCBI Taxonomy" id="13765"/>
    <lineage>
        <taxon>Eukaryota</taxon>
        <taxon>Metazoa</taxon>
        <taxon>Chordata</taxon>
        <taxon>Craniata</taxon>
        <taxon>Vertebrata</taxon>
        <taxon>Euteleostomi</taxon>
        <taxon>Actinopterygii</taxon>
        <taxon>Neopterygii</taxon>
        <taxon>Teleostei</taxon>
        <taxon>Neoteleostei</taxon>
        <taxon>Acanthomorphata</taxon>
        <taxon>Eupercaria</taxon>
        <taxon>Labriformes</taxon>
        <taxon>Labridae</taxon>
        <taxon>Xyrichtys</taxon>
    </lineage>
</organism>
<feature type="chain" id="PRO_5043538895" evidence="1">
    <location>
        <begin position="20"/>
        <end position="268"/>
    </location>
</feature>
<gene>
    <name evidence="3" type="ORF">XNOV1_A005429</name>
</gene>
<dbReference type="SMART" id="SM00034">
    <property type="entry name" value="CLECT"/>
    <property type="match status" value="1"/>
</dbReference>
<accession>A0AAV1FEB1</accession>
<keyword evidence="4" id="KW-1185">Reference proteome</keyword>
<dbReference type="InterPro" id="IPR016187">
    <property type="entry name" value="CTDL_fold"/>
</dbReference>
<evidence type="ECO:0000313" key="4">
    <source>
        <dbReference type="Proteomes" id="UP001178508"/>
    </source>
</evidence>
<dbReference type="InterPro" id="IPR016186">
    <property type="entry name" value="C-type_lectin-like/link_sf"/>
</dbReference>
<dbReference type="PROSITE" id="PS50041">
    <property type="entry name" value="C_TYPE_LECTIN_2"/>
    <property type="match status" value="1"/>
</dbReference>
<dbReference type="Pfam" id="PF00059">
    <property type="entry name" value="Lectin_C"/>
    <property type="match status" value="1"/>
</dbReference>
<evidence type="ECO:0000256" key="1">
    <source>
        <dbReference type="SAM" id="SignalP"/>
    </source>
</evidence>
<evidence type="ECO:0000313" key="3">
    <source>
        <dbReference type="EMBL" id="CAJ1059443.1"/>
    </source>
</evidence>
<feature type="signal peptide" evidence="1">
    <location>
        <begin position="1"/>
        <end position="19"/>
    </location>
</feature>
<protein>
    <submittedName>
        <fullName evidence="3">Galactose-specific lectin nattectin-like</fullName>
    </submittedName>
</protein>
<dbReference type="Gene3D" id="3.10.100.10">
    <property type="entry name" value="Mannose-Binding Protein A, subunit A"/>
    <property type="match status" value="1"/>
</dbReference>
<dbReference type="InterPro" id="IPR048316">
    <property type="entry name" value="DUF5580_N"/>
</dbReference>